<reference evidence="1 2" key="1">
    <citation type="journal article" date="2015" name="Proc. Natl. Acad. Sci. U.S.A.">
        <title>The resurrection genome of Boea hygrometrica: A blueprint for survival of dehydration.</title>
        <authorList>
            <person name="Xiao L."/>
            <person name="Yang G."/>
            <person name="Zhang L."/>
            <person name="Yang X."/>
            <person name="Zhao S."/>
            <person name="Ji Z."/>
            <person name="Zhou Q."/>
            <person name="Hu M."/>
            <person name="Wang Y."/>
            <person name="Chen M."/>
            <person name="Xu Y."/>
            <person name="Jin H."/>
            <person name="Xiao X."/>
            <person name="Hu G."/>
            <person name="Bao F."/>
            <person name="Hu Y."/>
            <person name="Wan P."/>
            <person name="Li L."/>
            <person name="Deng X."/>
            <person name="Kuang T."/>
            <person name="Xiang C."/>
            <person name="Zhu J.K."/>
            <person name="Oliver M.J."/>
            <person name="He Y."/>
        </authorList>
    </citation>
    <scope>NUCLEOTIDE SEQUENCE [LARGE SCALE GENOMIC DNA]</scope>
    <source>
        <strain evidence="2">cv. XS01</strain>
    </source>
</reference>
<gene>
    <name evidence="1" type="ORF">F511_13766</name>
</gene>
<sequence>MTSALLIERYRDSATMTSSYMLEEAMSSRDDVNNQQLSQSYQQLSREAQELDSAMITSAVSSSHSAGSYSDQQFVYRAVNSLCIEEWSKIYRQQGVEEYIRNCQQILKQCKERLLTTVIVTVNVAIDIQLLTVVLTNIQLLHKYRTRKRSLQKKGHKGQSLPVLSRTHLNGKNFVSNGFNLNRGYLKEEEERR</sequence>
<keyword evidence="2" id="KW-1185">Reference proteome</keyword>
<organism evidence="1 2">
    <name type="scientific">Dorcoceras hygrometricum</name>
    <dbReference type="NCBI Taxonomy" id="472368"/>
    <lineage>
        <taxon>Eukaryota</taxon>
        <taxon>Viridiplantae</taxon>
        <taxon>Streptophyta</taxon>
        <taxon>Embryophyta</taxon>
        <taxon>Tracheophyta</taxon>
        <taxon>Spermatophyta</taxon>
        <taxon>Magnoliopsida</taxon>
        <taxon>eudicotyledons</taxon>
        <taxon>Gunneridae</taxon>
        <taxon>Pentapetalae</taxon>
        <taxon>asterids</taxon>
        <taxon>lamiids</taxon>
        <taxon>Lamiales</taxon>
        <taxon>Gesneriaceae</taxon>
        <taxon>Didymocarpoideae</taxon>
        <taxon>Trichosporeae</taxon>
        <taxon>Loxocarpinae</taxon>
        <taxon>Dorcoceras</taxon>
    </lineage>
</organism>
<evidence type="ECO:0000313" key="1">
    <source>
        <dbReference type="EMBL" id="KZV52494.1"/>
    </source>
</evidence>
<name>A0A2Z7CZ16_9LAMI</name>
<dbReference type="Proteomes" id="UP000250235">
    <property type="component" value="Unassembled WGS sequence"/>
</dbReference>
<protein>
    <submittedName>
        <fullName evidence="1">Nascent polypeptide-associated complex subunit alpha, muscle-specific form-like</fullName>
    </submittedName>
</protein>
<proteinExistence type="predicted"/>
<dbReference type="EMBL" id="KQ991052">
    <property type="protein sequence ID" value="KZV52494.1"/>
    <property type="molecule type" value="Genomic_DNA"/>
</dbReference>
<accession>A0A2Z7CZ16</accession>
<evidence type="ECO:0000313" key="2">
    <source>
        <dbReference type="Proteomes" id="UP000250235"/>
    </source>
</evidence>
<dbReference type="AlphaFoldDB" id="A0A2Z7CZ16"/>